<keyword evidence="1" id="KW-0121">Carboxypeptidase</keyword>
<dbReference type="Gene3D" id="2.60.40.1120">
    <property type="entry name" value="Carboxypeptidase-like, regulatory domain"/>
    <property type="match status" value="1"/>
</dbReference>
<evidence type="ECO:0000313" key="1">
    <source>
        <dbReference type="EMBL" id="WNM19439.1"/>
    </source>
</evidence>
<evidence type="ECO:0000313" key="3">
    <source>
        <dbReference type="Proteomes" id="UP001304515"/>
    </source>
</evidence>
<reference evidence="1 3" key="1">
    <citation type="submission" date="2023-09" db="EMBL/GenBank/DDBJ databases">
        <title>Flavobacterium sp. a novel bacteria isolate from Pepper rhizosphere.</title>
        <authorList>
            <person name="Peng Y."/>
            <person name="Lee J."/>
        </authorList>
    </citation>
    <scope>NUCLEOTIDE SEQUENCE</scope>
    <source>
        <strain evidence="1">PMR2A8</strain>
        <strain evidence="2 3">PMTSA4</strain>
    </source>
</reference>
<accession>A0AA96J8J5</accession>
<dbReference type="EMBL" id="CP134890">
    <property type="protein sequence ID" value="WNM20828.1"/>
    <property type="molecule type" value="Genomic_DNA"/>
</dbReference>
<protein>
    <submittedName>
        <fullName evidence="1">Carboxypeptidase-like regulatory domain-containing protein</fullName>
    </submittedName>
</protein>
<dbReference type="InterPro" id="IPR008969">
    <property type="entry name" value="CarboxyPept-like_regulatory"/>
</dbReference>
<dbReference type="RefSeq" id="WP_313324331.1">
    <property type="nucleotide sequence ID" value="NZ_CP134878.1"/>
</dbReference>
<keyword evidence="3" id="KW-1185">Reference proteome</keyword>
<dbReference type="SUPFAM" id="SSF49464">
    <property type="entry name" value="Carboxypeptidase regulatory domain-like"/>
    <property type="match status" value="1"/>
</dbReference>
<dbReference type="Pfam" id="PF13620">
    <property type="entry name" value="CarboxypepD_reg"/>
    <property type="match status" value="1"/>
</dbReference>
<proteinExistence type="predicted"/>
<name>A0AA96J8J5_9FLAO</name>
<keyword evidence="1" id="KW-0378">Hydrolase</keyword>
<dbReference type="Proteomes" id="UP001304515">
    <property type="component" value="Chromosome"/>
</dbReference>
<gene>
    <name evidence="2" type="ORF">RN605_09035</name>
    <name evidence="1" type="ORF">RN608_01865</name>
</gene>
<dbReference type="GO" id="GO:0004180">
    <property type="term" value="F:carboxypeptidase activity"/>
    <property type="evidence" value="ECO:0007669"/>
    <property type="project" value="UniProtKB-KW"/>
</dbReference>
<dbReference type="KEGG" id="fcj:RN605_09035"/>
<sequence length="307" mass="34651">MTGRQTDKYMMLQVVYDYLKDTDVAVIAQMPGMAGLIDEMEGLLATVSVENQNQNRNTTGFRVEKVRMRGELTAMILDVAYCLKAYAVNVKDVVLKNEVDLKGYKIDKLREHEVVSVGKFIRKRANGLLAELSPYGITAALLADFEDAIVEYRSMIPKSRLEITNKMQSTRSIKDLLKALDVVIADMDVVVRAYRILNKGFCDLYFDNRKIITRGTRKVALQGSVVNEQGEALSKAKISIASHTIIETQTGEKGNFLFRRVPSGVWPVTFSRPGFESVTIYMAFVPQSRQEQHVVLKRQVLLEKEAM</sequence>
<evidence type="ECO:0000313" key="2">
    <source>
        <dbReference type="EMBL" id="WNM20828.1"/>
    </source>
</evidence>
<accession>A0AA96F0S3</accession>
<keyword evidence="1" id="KW-0645">Protease</keyword>
<dbReference type="EMBL" id="CP134878">
    <property type="protein sequence ID" value="WNM19439.1"/>
    <property type="molecule type" value="Genomic_DNA"/>
</dbReference>
<organism evidence="1">
    <name type="scientific">Flavobacterium capsici</name>
    <dbReference type="NCBI Taxonomy" id="3075618"/>
    <lineage>
        <taxon>Bacteria</taxon>
        <taxon>Pseudomonadati</taxon>
        <taxon>Bacteroidota</taxon>
        <taxon>Flavobacteriia</taxon>
        <taxon>Flavobacteriales</taxon>
        <taxon>Flavobacteriaceae</taxon>
        <taxon>Flavobacterium</taxon>
    </lineage>
</organism>
<dbReference type="AlphaFoldDB" id="A0AA96J8J5"/>